<name>A0A1I3I2F6_9SPIR</name>
<dbReference type="OrthoDB" id="6194521at2"/>
<evidence type="ECO:0000313" key="1">
    <source>
        <dbReference type="EMBL" id="SFI42027.1"/>
    </source>
</evidence>
<dbReference type="EMBL" id="FORI01000001">
    <property type="protein sequence ID" value="SFI42027.1"/>
    <property type="molecule type" value="Genomic_DNA"/>
</dbReference>
<keyword evidence="2" id="KW-1185">Reference proteome</keyword>
<dbReference type="Proteomes" id="UP000182737">
    <property type="component" value="Unassembled WGS sequence"/>
</dbReference>
<dbReference type="RefSeq" id="WP_074929870.1">
    <property type="nucleotide sequence ID" value="NZ_FORI01000001.1"/>
</dbReference>
<proteinExistence type="predicted"/>
<organism evidence="1 2">
    <name type="scientific">Treponema bryantii</name>
    <dbReference type="NCBI Taxonomy" id="163"/>
    <lineage>
        <taxon>Bacteria</taxon>
        <taxon>Pseudomonadati</taxon>
        <taxon>Spirochaetota</taxon>
        <taxon>Spirochaetia</taxon>
        <taxon>Spirochaetales</taxon>
        <taxon>Treponemataceae</taxon>
        <taxon>Treponema</taxon>
    </lineage>
</organism>
<sequence>MHLIWNKGLSEIQIYKTASIDRRLFSKIRSDADYHPQKQTILSLIIALHLNLMEAEDLLSRAGFAFSPVDTIDTIYQFCIENNIYDFRIIDELVYEQTELINPYTAETSY</sequence>
<accession>A0A1I3I2F6</accession>
<protein>
    <submittedName>
        <fullName evidence="1">Uncharacterized protein</fullName>
    </submittedName>
</protein>
<evidence type="ECO:0000313" key="2">
    <source>
        <dbReference type="Proteomes" id="UP000182737"/>
    </source>
</evidence>
<reference evidence="2" key="1">
    <citation type="submission" date="2016-10" db="EMBL/GenBank/DDBJ databases">
        <authorList>
            <person name="Varghese N."/>
            <person name="Submissions S."/>
        </authorList>
    </citation>
    <scope>NUCLEOTIDE SEQUENCE [LARGE SCALE GENOMIC DNA]</scope>
    <source>
        <strain evidence="2">XBD1002</strain>
    </source>
</reference>
<gene>
    <name evidence="1" type="ORF">SAMN04487775_101258</name>
</gene>
<dbReference type="AlphaFoldDB" id="A0A1I3I2F6"/>